<reference evidence="1 2" key="1">
    <citation type="journal article" date="2013" name="Genome Announc.">
        <title>Complete Genome Sequence of Mycoplasma putrefaciens Strain 9231, One of the Agents of Contagious Agalactia in Goats.</title>
        <authorList>
            <person name="Dupuy V."/>
            <person name="Sirand-Pugnet P."/>
            <person name="Baranowski E."/>
            <person name="Barre A."/>
            <person name="Breton M."/>
            <person name="Couture C."/>
            <person name="Dordet-Frisoni E."/>
            <person name="Gaurivaud P."/>
            <person name="Jacob D."/>
            <person name="Lemaitre C."/>
            <person name="Manso-Silvan L."/>
            <person name="Nikolski M."/>
            <person name="Nouvel L.X."/>
            <person name="Poumarat F."/>
            <person name="Tardy F."/>
            <person name="Thebault P."/>
            <person name="Theil S."/>
            <person name="Citti C."/>
            <person name="Blanchard A."/>
            <person name="Thiaucourt F."/>
        </authorList>
    </citation>
    <scope>NUCLEOTIDE SEQUENCE [LARGE SCALE GENOMIC DNA]</scope>
    <source>
        <strain evidence="1">Mput9231</strain>
    </source>
</reference>
<evidence type="ECO:0000313" key="1">
    <source>
        <dbReference type="EMBL" id="AGJ90726.1"/>
    </source>
</evidence>
<protein>
    <submittedName>
        <fullName evidence="1">Uncharacterized protein</fullName>
    </submittedName>
</protein>
<evidence type="ECO:0000313" key="2">
    <source>
        <dbReference type="Proteomes" id="UP000012984"/>
    </source>
</evidence>
<keyword evidence="2" id="KW-1185">Reference proteome</keyword>
<sequence length="257" mass="30629">MNNNQINIKEQIIAEIDNAFRNEKLNKTANYLTNNYLNQAKNSGFLAKAIAIPRSCVIQSSTNSGIWITNIKNDAKIFIPKNFVYDRDESRPTILIALPLFINKKGFNCFLRSKNSQRSKNIGIVKTYIFLLKINVFYYIEKGKQKLREFKQVVDETWNKTTNWFKKWLRSQTQEQLDRDKRYKQAKKKENGFVVVDKLVYSNGEVRYFWNSRYWQPQDLDKELGQGRWIAEEKIAMSFKDFEQTDTYRRLMERNII</sequence>
<dbReference type="EMBL" id="CP004357">
    <property type="protein sequence ID" value="AGJ90726.1"/>
    <property type="molecule type" value="Genomic_DNA"/>
</dbReference>
<dbReference type="Proteomes" id="UP000012984">
    <property type="component" value="Chromosome"/>
</dbReference>
<name>M9WD21_9MOLU</name>
<dbReference type="eggNOG" id="ENOG5031ZBF">
    <property type="taxonomic scope" value="Bacteria"/>
</dbReference>
<dbReference type="HOGENOM" id="CLU_1081064_0_0_14"/>
<dbReference type="RefSeq" id="WP_015587344.1">
    <property type="nucleotide sequence ID" value="NC_021083.1"/>
</dbReference>
<dbReference type="KEGG" id="mput:MPUT9231_3020"/>
<organism evidence="1 2">
    <name type="scientific">Mycoplasma putrefaciens Mput9231</name>
    <dbReference type="NCBI Taxonomy" id="1292033"/>
    <lineage>
        <taxon>Bacteria</taxon>
        <taxon>Bacillati</taxon>
        <taxon>Mycoplasmatota</taxon>
        <taxon>Mollicutes</taxon>
        <taxon>Mycoplasmataceae</taxon>
        <taxon>Mycoplasma</taxon>
    </lineage>
</organism>
<dbReference type="PATRIC" id="fig|1292033.3.peg.293"/>
<proteinExistence type="predicted"/>
<dbReference type="AlphaFoldDB" id="M9WD21"/>
<gene>
    <name evidence="1" type="ORF">MPUT9231_3020</name>
</gene>
<accession>M9WD21</accession>